<dbReference type="PANTHER" id="PTHR12304">
    <property type="entry name" value="INOSINE-URIDINE PREFERRING NUCLEOSIDE HYDROLASE"/>
    <property type="match status" value="1"/>
</dbReference>
<dbReference type="Gene3D" id="3.90.245.10">
    <property type="entry name" value="Ribonucleoside hydrolase-like"/>
    <property type="match status" value="1"/>
</dbReference>
<dbReference type="PROSITE" id="PS01247">
    <property type="entry name" value="IUNH"/>
    <property type="match status" value="1"/>
</dbReference>
<organism evidence="4 5">
    <name type="scientific">Pseudogulbenkiania subflava DSM 22618</name>
    <dbReference type="NCBI Taxonomy" id="1123014"/>
    <lineage>
        <taxon>Bacteria</taxon>
        <taxon>Pseudomonadati</taxon>
        <taxon>Pseudomonadota</taxon>
        <taxon>Betaproteobacteria</taxon>
        <taxon>Neisseriales</taxon>
        <taxon>Chromobacteriaceae</taxon>
        <taxon>Pseudogulbenkiania</taxon>
    </lineage>
</organism>
<proteinExistence type="predicted"/>
<keyword evidence="5" id="KW-1185">Reference proteome</keyword>
<evidence type="ECO:0000256" key="2">
    <source>
        <dbReference type="ARBA" id="ARBA00023295"/>
    </source>
</evidence>
<dbReference type="GO" id="GO:0006152">
    <property type="term" value="P:purine nucleoside catabolic process"/>
    <property type="evidence" value="ECO:0007669"/>
    <property type="project" value="TreeGrafter"/>
</dbReference>
<evidence type="ECO:0000313" key="5">
    <source>
        <dbReference type="Proteomes" id="UP000192920"/>
    </source>
</evidence>
<dbReference type="InterPro" id="IPR001910">
    <property type="entry name" value="Inosine/uridine_hydrolase_dom"/>
</dbReference>
<dbReference type="Proteomes" id="UP000192920">
    <property type="component" value="Unassembled WGS sequence"/>
</dbReference>
<dbReference type="RefSeq" id="WP_085277305.1">
    <property type="nucleotide sequence ID" value="NZ_FXAG01000020.1"/>
</dbReference>
<evidence type="ECO:0000259" key="3">
    <source>
        <dbReference type="Pfam" id="PF01156"/>
    </source>
</evidence>
<keyword evidence="1" id="KW-0378">Hydrolase</keyword>
<dbReference type="SUPFAM" id="SSF53590">
    <property type="entry name" value="Nucleoside hydrolase"/>
    <property type="match status" value="1"/>
</dbReference>
<reference evidence="5" key="1">
    <citation type="submission" date="2017-04" db="EMBL/GenBank/DDBJ databases">
        <authorList>
            <person name="Varghese N."/>
            <person name="Submissions S."/>
        </authorList>
    </citation>
    <scope>NUCLEOTIDE SEQUENCE [LARGE SCALE GENOMIC DNA]</scope>
    <source>
        <strain evidence="5">DSM 22618</strain>
    </source>
</reference>
<evidence type="ECO:0000256" key="1">
    <source>
        <dbReference type="ARBA" id="ARBA00022801"/>
    </source>
</evidence>
<evidence type="ECO:0000313" key="4">
    <source>
        <dbReference type="EMBL" id="SMF42841.1"/>
    </source>
</evidence>
<sequence>MTRPTIIFDTDPGLDDAVAILALLGAGKQIDLLALTTVAGNVGVDLTSRNARIVCEWAQRPDVPVYAGCERPLRRPLVTSEHVHGKSGLDGVPLHHPEMPLQGKHAVDFIIDTLREAAAGTITLSPVGPLTNIALALAKAPDIAPRIKEIVLMGGSYFAGGNISPAAEFNIFVDPEAAAIVLGSGVPIVMLPLDVTHQVGASAARIARLHALSNRCGPLAADILISHERHDVQRFGVNGAPLHDPCVVAYLLQPGLFKGRRVNVEVETASPLTLGATVVDWWGVSGRSANVLYLTEVDADGVYALLTDCLARLP</sequence>
<dbReference type="InterPro" id="IPR023186">
    <property type="entry name" value="IUNH"/>
</dbReference>
<dbReference type="STRING" id="1123014.SAMN02745746_03190"/>
<keyword evidence="2" id="KW-0326">Glycosidase</keyword>
<dbReference type="InterPro" id="IPR015910">
    <property type="entry name" value="I/U_nuclsd_hydro_CS"/>
</dbReference>
<dbReference type="Pfam" id="PF01156">
    <property type="entry name" value="IU_nuc_hydro"/>
    <property type="match status" value="1"/>
</dbReference>
<gene>
    <name evidence="4" type="ORF">SAMN02745746_03190</name>
</gene>
<accession>A0A1Y6CA88</accession>
<dbReference type="CDD" id="cd02651">
    <property type="entry name" value="nuc_hydro_IU_UC_XIUA"/>
    <property type="match status" value="1"/>
</dbReference>
<feature type="domain" description="Inosine/uridine-preferring nucleoside hydrolase" evidence="3">
    <location>
        <begin position="6"/>
        <end position="303"/>
    </location>
</feature>
<dbReference type="InterPro" id="IPR036452">
    <property type="entry name" value="Ribo_hydro-like"/>
</dbReference>
<protein>
    <submittedName>
        <fullName evidence="4">Purine nucleosidase</fullName>
    </submittedName>
</protein>
<dbReference type="AlphaFoldDB" id="A0A1Y6CA88"/>
<name>A0A1Y6CA88_9NEIS</name>
<dbReference type="EMBL" id="FXAG01000020">
    <property type="protein sequence ID" value="SMF42841.1"/>
    <property type="molecule type" value="Genomic_DNA"/>
</dbReference>
<dbReference type="PANTHER" id="PTHR12304:SF4">
    <property type="entry name" value="URIDINE NUCLEOSIDASE"/>
    <property type="match status" value="1"/>
</dbReference>
<dbReference type="GO" id="GO:0045437">
    <property type="term" value="F:uridine nucleosidase activity"/>
    <property type="evidence" value="ECO:0007669"/>
    <property type="project" value="UniProtKB-ARBA"/>
</dbReference>
<dbReference type="GO" id="GO:0008477">
    <property type="term" value="F:purine nucleosidase activity"/>
    <property type="evidence" value="ECO:0007669"/>
    <property type="project" value="TreeGrafter"/>
</dbReference>
<dbReference type="GO" id="GO:0005829">
    <property type="term" value="C:cytosol"/>
    <property type="evidence" value="ECO:0007669"/>
    <property type="project" value="TreeGrafter"/>
</dbReference>